<organism evidence="1 2">
    <name type="scientific">Cichorium intybus</name>
    <name type="common">Chicory</name>
    <dbReference type="NCBI Taxonomy" id="13427"/>
    <lineage>
        <taxon>Eukaryota</taxon>
        <taxon>Viridiplantae</taxon>
        <taxon>Streptophyta</taxon>
        <taxon>Embryophyta</taxon>
        <taxon>Tracheophyta</taxon>
        <taxon>Spermatophyta</taxon>
        <taxon>Magnoliopsida</taxon>
        <taxon>eudicotyledons</taxon>
        <taxon>Gunneridae</taxon>
        <taxon>Pentapetalae</taxon>
        <taxon>asterids</taxon>
        <taxon>campanulids</taxon>
        <taxon>Asterales</taxon>
        <taxon>Asteraceae</taxon>
        <taxon>Cichorioideae</taxon>
        <taxon>Cichorieae</taxon>
        <taxon>Cichoriinae</taxon>
        <taxon>Cichorium</taxon>
    </lineage>
</organism>
<reference evidence="1 2" key="2">
    <citation type="journal article" date="2022" name="Mol. Ecol. Resour.">
        <title>The genomes of chicory, endive, great burdock and yacon provide insights into Asteraceae paleo-polyploidization history and plant inulin production.</title>
        <authorList>
            <person name="Fan W."/>
            <person name="Wang S."/>
            <person name="Wang H."/>
            <person name="Wang A."/>
            <person name="Jiang F."/>
            <person name="Liu H."/>
            <person name="Zhao H."/>
            <person name="Xu D."/>
            <person name="Zhang Y."/>
        </authorList>
    </citation>
    <scope>NUCLEOTIDE SEQUENCE [LARGE SCALE GENOMIC DNA]</scope>
    <source>
        <strain evidence="2">cv. Punajuju</strain>
        <tissue evidence="1">Leaves</tissue>
    </source>
</reference>
<name>A0ACB8YWP6_CICIN</name>
<proteinExistence type="predicted"/>
<dbReference type="Proteomes" id="UP001055811">
    <property type="component" value="Linkage Group LG09"/>
</dbReference>
<keyword evidence="2" id="KW-1185">Reference proteome</keyword>
<gene>
    <name evidence="1" type="ORF">L2E82_47788</name>
</gene>
<comment type="caution">
    <text evidence="1">The sequence shown here is derived from an EMBL/GenBank/DDBJ whole genome shotgun (WGS) entry which is preliminary data.</text>
</comment>
<sequence>MTAIGQQPEGGASIPNRLSRFKGPLRFRQTTSGGGFAPDSIPSLPRLLIPATYSHHRSKVTDTCNLFQGYAAARVRFVSDKPQPVVALLPIPFHPILDY</sequence>
<reference evidence="2" key="1">
    <citation type="journal article" date="2022" name="Mol. Ecol. Resour.">
        <title>The genomes of chicory, endive, great burdock and yacon provide insights into Asteraceae palaeo-polyploidization history and plant inulin production.</title>
        <authorList>
            <person name="Fan W."/>
            <person name="Wang S."/>
            <person name="Wang H."/>
            <person name="Wang A."/>
            <person name="Jiang F."/>
            <person name="Liu H."/>
            <person name="Zhao H."/>
            <person name="Xu D."/>
            <person name="Zhang Y."/>
        </authorList>
    </citation>
    <scope>NUCLEOTIDE SEQUENCE [LARGE SCALE GENOMIC DNA]</scope>
    <source>
        <strain evidence="2">cv. Punajuju</strain>
    </source>
</reference>
<protein>
    <submittedName>
        <fullName evidence="1">Uncharacterized protein</fullName>
    </submittedName>
</protein>
<evidence type="ECO:0000313" key="1">
    <source>
        <dbReference type="EMBL" id="KAI3689818.1"/>
    </source>
</evidence>
<evidence type="ECO:0000313" key="2">
    <source>
        <dbReference type="Proteomes" id="UP001055811"/>
    </source>
</evidence>
<accession>A0ACB8YWP6</accession>
<dbReference type="EMBL" id="CM042017">
    <property type="protein sequence ID" value="KAI3689818.1"/>
    <property type="molecule type" value="Genomic_DNA"/>
</dbReference>